<dbReference type="OrthoDB" id="273946at2"/>
<gene>
    <name evidence="1" type="ORF">FRUB_07642</name>
</gene>
<comment type="caution">
    <text evidence="1">The sequence shown here is derived from an EMBL/GenBank/DDBJ whole genome shotgun (WGS) entry which is preliminary data.</text>
</comment>
<proteinExistence type="predicted"/>
<evidence type="ECO:0000313" key="1">
    <source>
        <dbReference type="EMBL" id="OWK38522.1"/>
    </source>
</evidence>
<keyword evidence="2" id="KW-1185">Reference proteome</keyword>
<organism evidence="1 2">
    <name type="scientific">Fimbriiglobus ruber</name>
    <dbReference type="NCBI Taxonomy" id="1908690"/>
    <lineage>
        <taxon>Bacteria</taxon>
        <taxon>Pseudomonadati</taxon>
        <taxon>Planctomycetota</taxon>
        <taxon>Planctomycetia</taxon>
        <taxon>Gemmatales</taxon>
        <taxon>Gemmataceae</taxon>
        <taxon>Fimbriiglobus</taxon>
    </lineage>
</organism>
<accession>A0A225DAN9</accession>
<name>A0A225DAN9_9BACT</name>
<sequence length="147" mass="16623">MPSHPELEFFNSLSGRLEVELSVPAEPIGDLENLRAPADAQMVRLELRAEVFNRDTEDFRPLTPDELESVAFRGRSIQLRSEDGEAVSHDAPNGSFFTVRELLQAVEETERRTRAQSEWFGGIDVHHVFFEGIHPGDGGVWDIYWGS</sequence>
<dbReference type="RefSeq" id="WP_088258301.1">
    <property type="nucleotide sequence ID" value="NZ_NIDE01000014.1"/>
</dbReference>
<dbReference type="Proteomes" id="UP000214646">
    <property type="component" value="Unassembled WGS sequence"/>
</dbReference>
<protein>
    <submittedName>
        <fullName evidence="1">Uncharacterized protein</fullName>
    </submittedName>
</protein>
<dbReference type="EMBL" id="NIDE01000014">
    <property type="protein sequence ID" value="OWK38522.1"/>
    <property type="molecule type" value="Genomic_DNA"/>
</dbReference>
<evidence type="ECO:0000313" key="2">
    <source>
        <dbReference type="Proteomes" id="UP000214646"/>
    </source>
</evidence>
<reference evidence="2" key="1">
    <citation type="submission" date="2017-06" db="EMBL/GenBank/DDBJ databases">
        <title>Genome analysis of Fimbriiglobus ruber SP5, the first member of the order Planctomycetales with confirmed chitinolytic capability.</title>
        <authorList>
            <person name="Ravin N.V."/>
            <person name="Rakitin A.L."/>
            <person name="Ivanova A.A."/>
            <person name="Beletsky A.V."/>
            <person name="Kulichevskaya I.S."/>
            <person name="Mardanov A.V."/>
            <person name="Dedysh S.N."/>
        </authorList>
    </citation>
    <scope>NUCLEOTIDE SEQUENCE [LARGE SCALE GENOMIC DNA]</scope>
    <source>
        <strain evidence="2">SP5</strain>
    </source>
</reference>
<dbReference type="AlphaFoldDB" id="A0A225DAN9"/>